<reference evidence="8" key="2">
    <citation type="submission" date="2023-11" db="UniProtKB">
        <authorList>
            <consortium name="WormBaseParasite"/>
        </authorList>
    </citation>
    <scope>IDENTIFICATION</scope>
</reference>
<dbReference type="InterPro" id="IPR057264">
    <property type="entry name" value="Ribosomal_uL24_C"/>
</dbReference>
<sequence length="274" mass="31924">MSLEGFLSNPIHKFQYWPRYVCRLIRMRPVYRKELLGWRFQTDHMYQTGDPLPNESREEKFLPVWHFTEKAPWNIANRLSEFPYPNLTWCVIHENGRKEARKLRPLPPEEQLIFKGDRVRVLVGPHKGRTGIVSSVLKMRRLVYVEGLNYRITKSPYQNSLKLSEDPLDMDTEVALLDPSNNEPCKCAWRYTDDGDRVRVSLYSGHIIPLPNTSHILDDLTDPKTAVDGPKDTRESDVSNKTVLTDSDMRFDVSVSKHLGLEHSPAEPTPTYWY</sequence>
<dbReference type="PROSITE" id="PS01108">
    <property type="entry name" value="RIBOSOMAL_L24"/>
    <property type="match status" value="1"/>
</dbReference>
<evidence type="ECO:0000259" key="6">
    <source>
        <dbReference type="SMART" id="SM00739"/>
    </source>
</evidence>
<dbReference type="Pfam" id="PF17136">
    <property type="entry name" value="ribosomal_L24"/>
    <property type="match status" value="1"/>
</dbReference>
<evidence type="ECO:0000313" key="8">
    <source>
        <dbReference type="WBParaSite" id="TREG1_48550.1"/>
    </source>
</evidence>
<dbReference type="Gene3D" id="2.30.30.30">
    <property type="match status" value="1"/>
</dbReference>
<evidence type="ECO:0000313" key="7">
    <source>
        <dbReference type="Proteomes" id="UP000050795"/>
    </source>
</evidence>
<reference evidence="7" key="1">
    <citation type="submission" date="2022-06" db="EMBL/GenBank/DDBJ databases">
        <authorList>
            <person name="Berger JAMES D."/>
            <person name="Berger JAMES D."/>
        </authorList>
    </citation>
    <scope>NUCLEOTIDE SEQUENCE [LARGE SCALE GENOMIC DNA]</scope>
</reference>
<dbReference type="GO" id="GO:0005840">
    <property type="term" value="C:ribosome"/>
    <property type="evidence" value="ECO:0007669"/>
    <property type="project" value="UniProtKB-KW"/>
</dbReference>
<dbReference type="GO" id="GO:0003735">
    <property type="term" value="F:structural constituent of ribosome"/>
    <property type="evidence" value="ECO:0007669"/>
    <property type="project" value="InterPro"/>
</dbReference>
<dbReference type="GO" id="GO:0006412">
    <property type="term" value="P:translation"/>
    <property type="evidence" value="ECO:0007669"/>
    <property type="project" value="InterPro"/>
</dbReference>
<dbReference type="InterPro" id="IPR005824">
    <property type="entry name" value="KOW"/>
</dbReference>
<evidence type="ECO:0000256" key="4">
    <source>
        <dbReference type="ARBA" id="ARBA00035283"/>
    </source>
</evidence>
<dbReference type="InterPro" id="IPR005825">
    <property type="entry name" value="Ribosomal_uL24_CS"/>
</dbReference>
<dbReference type="SMART" id="SM00739">
    <property type="entry name" value="KOW"/>
    <property type="match status" value="1"/>
</dbReference>
<dbReference type="GO" id="GO:1990904">
    <property type="term" value="C:ribonucleoprotein complex"/>
    <property type="evidence" value="ECO:0007669"/>
    <property type="project" value="UniProtKB-KW"/>
</dbReference>
<evidence type="ECO:0000256" key="1">
    <source>
        <dbReference type="ARBA" id="ARBA00010618"/>
    </source>
</evidence>
<dbReference type="Proteomes" id="UP000050795">
    <property type="component" value="Unassembled WGS sequence"/>
</dbReference>
<keyword evidence="2" id="KW-0689">Ribosomal protein</keyword>
<feature type="domain" description="KOW" evidence="6">
    <location>
        <begin position="112"/>
        <end position="139"/>
    </location>
</feature>
<evidence type="ECO:0000256" key="5">
    <source>
        <dbReference type="ARBA" id="ARBA00035357"/>
    </source>
</evidence>
<accession>A0AA85JSE5</accession>
<organism evidence="7 8">
    <name type="scientific">Trichobilharzia regenti</name>
    <name type="common">Nasal bird schistosome</name>
    <dbReference type="NCBI Taxonomy" id="157069"/>
    <lineage>
        <taxon>Eukaryota</taxon>
        <taxon>Metazoa</taxon>
        <taxon>Spiralia</taxon>
        <taxon>Lophotrochozoa</taxon>
        <taxon>Platyhelminthes</taxon>
        <taxon>Trematoda</taxon>
        <taxon>Digenea</taxon>
        <taxon>Strigeidida</taxon>
        <taxon>Schistosomatoidea</taxon>
        <taxon>Schistosomatidae</taxon>
        <taxon>Trichobilharzia</taxon>
    </lineage>
</organism>
<dbReference type="InterPro" id="IPR008991">
    <property type="entry name" value="Translation_prot_SH3-like_sf"/>
</dbReference>
<dbReference type="InterPro" id="IPR014722">
    <property type="entry name" value="Rib_uL2_dom2"/>
</dbReference>
<dbReference type="InterPro" id="IPR003256">
    <property type="entry name" value="Ribosomal_uL24"/>
</dbReference>
<keyword evidence="3" id="KW-0687">Ribonucleoprotein</keyword>
<comment type="similarity">
    <text evidence="1">Belongs to the universal ribosomal protein uL24 family.</text>
</comment>
<dbReference type="SUPFAM" id="SSF50104">
    <property type="entry name" value="Translation proteins SH3-like domain"/>
    <property type="match status" value="1"/>
</dbReference>
<dbReference type="AlphaFoldDB" id="A0AA85JSE5"/>
<protein>
    <recommendedName>
        <fullName evidence="4">Large ribosomal subunit protein uL24m</fullName>
    </recommendedName>
    <alternativeName>
        <fullName evidence="5">39S ribosomal protein L24, mitochondrial</fullName>
    </alternativeName>
</protein>
<dbReference type="InterPro" id="IPR041988">
    <property type="entry name" value="Ribosomal_uL24_KOW"/>
</dbReference>
<dbReference type="Pfam" id="PF00467">
    <property type="entry name" value="KOW"/>
    <property type="match status" value="1"/>
</dbReference>
<evidence type="ECO:0000256" key="2">
    <source>
        <dbReference type="ARBA" id="ARBA00022980"/>
    </source>
</evidence>
<dbReference type="PANTHER" id="PTHR12903">
    <property type="entry name" value="MITOCHONDRIAL RIBOSOMAL PROTEIN L24"/>
    <property type="match status" value="1"/>
</dbReference>
<proteinExistence type="inferred from homology"/>
<name>A0AA85JSE5_TRIRE</name>
<dbReference type="WBParaSite" id="TREG1_48550.1">
    <property type="protein sequence ID" value="TREG1_48550.1"/>
    <property type="gene ID" value="TREG1_48550"/>
</dbReference>
<keyword evidence="7" id="KW-1185">Reference proteome</keyword>
<evidence type="ECO:0000256" key="3">
    <source>
        <dbReference type="ARBA" id="ARBA00023274"/>
    </source>
</evidence>
<dbReference type="GO" id="GO:0003723">
    <property type="term" value="F:RNA binding"/>
    <property type="evidence" value="ECO:0007669"/>
    <property type="project" value="InterPro"/>
</dbReference>
<dbReference type="CDD" id="cd06089">
    <property type="entry name" value="KOW_RPL26"/>
    <property type="match status" value="1"/>
</dbReference>